<dbReference type="InterPro" id="IPR013950">
    <property type="entry name" value="Mis14/Nsl1"/>
</dbReference>
<sequence length="340" mass="36789">MTDPHHRKIELQSPADLTYLYGNTVALSRQKLDLHLPPSANSNDGPDPMRERVRELVDEYILRTFTSASSSITINGLDSSSKEFPFPASFTAPSEQVEYEAYDAKLAARVTSLYAQLESLTTTVAQLRRDAPARAARAYAEQLRRVIEEEEAEDEAEDVEEDGEVEEEGDDITNTVVSQENEGELKEESEGSSQERGGNAGTGEDQEMTGMETGPPASRADGSGLLAGDTEMVDARGDAGVGTVDKGTTTKTKRRSPRLARRAKLQIPLGSEHEAERWRSGEMAEVYEDALRTLLRLQGEAVAGQAAASDTEGADGNALASTVGKAERAGRAVEVVEKKK</sequence>
<evidence type="ECO:0000313" key="2">
    <source>
        <dbReference type="EMBL" id="PYH43562.1"/>
    </source>
</evidence>
<accession>A0A319A968</accession>
<gene>
    <name evidence="2" type="ORF">BP01DRAFT_424847</name>
</gene>
<dbReference type="EMBL" id="KZ821243">
    <property type="protein sequence ID" value="PYH43562.1"/>
    <property type="molecule type" value="Genomic_DNA"/>
</dbReference>
<dbReference type="GO" id="GO:0000070">
    <property type="term" value="P:mitotic sister chromatid segregation"/>
    <property type="evidence" value="ECO:0007669"/>
    <property type="project" value="InterPro"/>
</dbReference>
<dbReference type="PANTHER" id="PTHR31749:SF3">
    <property type="entry name" value="KINETOCHORE-ASSOCIATED PROTEIN NSL1 HOMOLOG"/>
    <property type="match status" value="1"/>
</dbReference>
<feature type="region of interest" description="Disordered" evidence="1">
    <location>
        <begin position="147"/>
        <end position="260"/>
    </location>
</feature>
<dbReference type="GeneID" id="37080950"/>
<evidence type="ECO:0000313" key="3">
    <source>
        <dbReference type="Proteomes" id="UP000248349"/>
    </source>
</evidence>
<feature type="compositionally biased region" description="Basic residues" evidence="1">
    <location>
        <begin position="251"/>
        <end position="260"/>
    </location>
</feature>
<keyword evidence="3" id="KW-1185">Reference proteome</keyword>
<evidence type="ECO:0000256" key="1">
    <source>
        <dbReference type="SAM" id="MobiDB-lite"/>
    </source>
</evidence>
<dbReference type="PANTHER" id="PTHR31749">
    <property type="entry name" value="KINETOCHORE-ASSOCIATED PROTEIN NSL1 HOMOLOG"/>
    <property type="match status" value="1"/>
</dbReference>
<dbReference type="RefSeq" id="XP_025429544.1">
    <property type="nucleotide sequence ID" value="XM_025579721.1"/>
</dbReference>
<organism evidence="2 3">
    <name type="scientific">Aspergillus saccharolyticus JOP 1030-1</name>
    <dbReference type="NCBI Taxonomy" id="1450539"/>
    <lineage>
        <taxon>Eukaryota</taxon>
        <taxon>Fungi</taxon>
        <taxon>Dikarya</taxon>
        <taxon>Ascomycota</taxon>
        <taxon>Pezizomycotina</taxon>
        <taxon>Eurotiomycetes</taxon>
        <taxon>Eurotiomycetidae</taxon>
        <taxon>Eurotiales</taxon>
        <taxon>Aspergillaceae</taxon>
        <taxon>Aspergillus</taxon>
        <taxon>Aspergillus subgen. Circumdati</taxon>
    </lineage>
</organism>
<dbReference type="Pfam" id="PF08641">
    <property type="entry name" value="Mis14"/>
    <property type="match status" value="1"/>
</dbReference>
<feature type="compositionally biased region" description="Acidic residues" evidence="1">
    <location>
        <begin position="148"/>
        <end position="171"/>
    </location>
</feature>
<protein>
    <submittedName>
        <fullName evidence="2">Mis14-domain-containing protein</fullName>
    </submittedName>
</protein>
<feature type="region of interest" description="Disordered" evidence="1">
    <location>
        <begin position="303"/>
        <end position="340"/>
    </location>
</feature>
<dbReference type="STRING" id="1450539.A0A319A968"/>
<dbReference type="GO" id="GO:0000444">
    <property type="term" value="C:MIS12/MIND type complex"/>
    <property type="evidence" value="ECO:0007669"/>
    <property type="project" value="TreeGrafter"/>
</dbReference>
<dbReference type="Proteomes" id="UP000248349">
    <property type="component" value="Unassembled WGS sequence"/>
</dbReference>
<dbReference type="AlphaFoldDB" id="A0A319A968"/>
<feature type="compositionally biased region" description="Basic and acidic residues" evidence="1">
    <location>
        <begin position="325"/>
        <end position="340"/>
    </location>
</feature>
<dbReference type="OrthoDB" id="2135762at2759"/>
<name>A0A319A968_9EURO</name>
<feature type="compositionally biased region" description="Low complexity" evidence="1">
    <location>
        <begin position="241"/>
        <end position="250"/>
    </location>
</feature>
<reference evidence="2 3" key="1">
    <citation type="submission" date="2016-12" db="EMBL/GenBank/DDBJ databases">
        <title>The genomes of Aspergillus section Nigri reveals drivers in fungal speciation.</title>
        <authorList>
            <consortium name="DOE Joint Genome Institute"/>
            <person name="Vesth T.C."/>
            <person name="Nybo J."/>
            <person name="Theobald S."/>
            <person name="Brandl J."/>
            <person name="Frisvad J.C."/>
            <person name="Nielsen K.F."/>
            <person name="Lyhne E.K."/>
            <person name="Kogle M.E."/>
            <person name="Kuo A."/>
            <person name="Riley R."/>
            <person name="Clum A."/>
            <person name="Nolan M."/>
            <person name="Lipzen A."/>
            <person name="Salamov A."/>
            <person name="Henrissat B."/>
            <person name="Wiebenga A."/>
            <person name="De Vries R.P."/>
            <person name="Grigoriev I.V."/>
            <person name="Mortensen U.H."/>
            <person name="Andersen M.R."/>
            <person name="Baker S.E."/>
        </authorList>
    </citation>
    <scope>NUCLEOTIDE SEQUENCE [LARGE SCALE GENOMIC DNA]</scope>
    <source>
        <strain evidence="2 3">JOP 1030-1</strain>
    </source>
</reference>
<proteinExistence type="predicted"/>